<dbReference type="InterPro" id="IPR050360">
    <property type="entry name" value="MFS_Sugar_Transporters"/>
</dbReference>
<dbReference type="GO" id="GO:0016020">
    <property type="term" value="C:membrane"/>
    <property type="evidence" value="ECO:0007669"/>
    <property type="project" value="UniProtKB-SubCell"/>
</dbReference>
<dbReference type="OrthoDB" id="4540492at2759"/>
<dbReference type="GO" id="GO:0005351">
    <property type="term" value="F:carbohydrate:proton symporter activity"/>
    <property type="evidence" value="ECO:0007669"/>
    <property type="project" value="TreeGrafter"/>
</dbReference>
<feature type="region of interest" description="Disordered" evidence="5">
    <location>
        <begin position="86"/>
        <end position="113"/>
    </location>
</feature>
<dbReference type="PANTHER" id="PTHR48022:SF14">
    <property type="entry name" value="MAJOR FACILITATOR SUPERFAMILY (MFS) PROFILE DOMAIN-CONTAINING PROTEIN-RELATED"/>
    <property type="match status" value="1"/>
</dbReference>
<feature type="transmembrane region" description="Helical" evidence="6">
    <location>
        <begin position="196"/>
        <end position="217"/>
    </location>
</feature>
<evidence type="ECO:0000256" key="1">
    <source>
        <dbReference type="ARBA" id="ARBA00004141"/>
    </source>
</evidence>
<evidence type="ECO:0000256" key="6">
    <source>
        <dbReference type="SAM" id="Phobius"/>
    </source>
</evidence>
<dbReference type="SUPFAM" id="SSF103473">
    <property type="entry name" value="MFS general substrate transporter"/>
    <property type="match status" value="1"/>
</dbReference>
<dbReference type="EMBL" id="AZGY01000001">
    <property type="protein sequence ID" value="OAA32702.1"/>
    <property type="molecule type" value="Genomic_DNA"/>
</dbReference>
<evidence type="ECO:0000256" key="4">
    <source>
        <dbReference type="ARBA" id="ARBA00023136"/>
    </source>
</evidence>
<dbReference type="Pfam" id="PF00083">
    <property type="entry name" value="Sugar_tr"/>
    <property type="match status" value="1"/>
</dbReference>
<comment type="caution">
    <text evidence="7">The sequence shown here is derived from an EMBL/GenBank/DDBJ whole genome shotgun (WGS) entry which is preliminary data.</text>
</comment>
<feature type="compositionally biased region" description="Basic residues" evidence="5">
    <location>
        <begin position="87"/>
        <end position="100"/>
    </location>
</feature>
<dbReference type="AlphaFoldDB" id="A0A166ULX7"/>
<feature type="transmembrane region" description="Helical" evidence="6">
    <location>
        <begin position="160"/>
        <end position="181"/>
    </location>
</feature>
<name>A0A166ULX7_9HYPO</name>
<gene>
    <name evidence="7" type="ORF">AAL_00167</name>
</gene>
<dbReference type="Proteomes" id="UP000078544">
    <property type="component" value="Unassembled WGS sequence"/>
</dbReference>
<evidence type="ECO:0000256" key="5">
    <source>
        <dbReference type="SAM" id="MobiDB-lite"/>
    </source>
</evidence>
<accession>A0A166ULX7</accession>
<dbReference type="PANTHER" id="PTHR48022">
    <property type="entry name" value="PLASTIDIC GLUCOSE TRANSPORTER 4"/>
    <property type="match status" value="1"/>
</dbReference>
<keyword evidence="4 6" id="KW-0472">Membrane</keyword>
<comment type="subcellular location">
    <subcellularLocation>
        <location evidence="1">Membrane</location>
        <topology evidence="1">Multi-pass membrane protein</topology>
    </subcellularLocation>
</comment>
<evidence type="ECO:0000313" key="7">
    <source>
        <dbReference type="EMBL" id="OAA32702.1"/>
    </source>
</evidence>
<evidence type="ECO:0000256" key="2">
    <source>
        <dbReference type="ARBA" id="ARBA00022692"/>
    </source>
</evidence>
<sequence length="249" mass="27593">MHHSIQVLGKAVSFSPYIATKSARTSTGLTAVRASDLSSLFLISALCLPFLSSRQTHLLVGTDARRPSSTVPPSLAASVEQVEQLTPHRHGRPAHRRAHRIRPEQHSGHHRHPTEHRAILLQVQVHRKLPERRYTDAGWLQLGALGWLDLLRRRSWRRTAVAVGVAFFQQFSGINAFIYYAPTLFQSLGQSSEKALIMSGVFNIIQLVAVTVCFFIIDHVGRRLLAIAGALGEGRGGFVKGERMACETL</sequence>
<dbReference type="InterPro" id="IPR036259">
    <property type="entry name" value="MFS_trans_sf"/>
</dbReference>
<dbReference type="Gene3D" id="1.20.1250.20">
    <property type="entry name" value="MFS general substrate transporter like domains"/>
    <property type="match status" value="1"/>
</dbReference>
<dbReference type="STRING" id="1081109.A0A166ULX7"/>
<dbReference type="InterPro" id="IPR005828">
    <property type="entry name" value="MFS_sugar_transport-like"/>
</dbReference>
<reference evidence="7 8" key="1">
    <citation type="journal article" date="2016" name="Genome Biol. Evol.">
        <title>Divergent and convergent evolution of fungal pathogenicity.</title>
        <authorList>
            <person name="Shang Y."/>
            <person name="Xiao G."/>
            <person name="Zheng P."/>
            <person name="Cen K."/>
            <person name="Zhan S."/>
            <person name="Wang C."/>
        </authorList>
    </citation>
    <scope>NUCLEOTIDE SEQUENCE [LARGE SCALE GENOMIC DNA]</scope>
    <source>
        <strain evidence="7 8">RCEF 2490</strain>
    </source>
</reference>
<keyword evidence="2 6" id="KW-0812">Transmembrane</keyword>
<proteinExistence type="predicted"/>
<protein>
    <submittedName>
        <fullName evidence="7">General substrate transporter</fullName>
    </submittedName>
</protein>
<evidence type="ECO:0000313" key="8">
    <source>
        <dbReference type="Proteomes" id="UP000078544"/>
    </source>
</evidence>
<keyword evidence="8" id="KW-1185">Reference proteome</keyword>
<organism evidence="7 8">
    <name type="scientific">Moelleriella libera RCEF 2490</name>
    <dbReference type="NCBI Taxonomy" id="1081109"/>
    <lineage>
        <taxon>Eukaryota</taxon>
        <taxon>Fungi</taxon>
        <taxon>Dikarya</taxon>
        <taxon>Ascomycota</taxon>
        <taxon>Pezizomycotina</taxon>
        <taxon>Sordariomycetes</taxon>
        <taxon>Hypocreomycetidae</taxon>
        <taxon>Hypocreales</taxon>
        <taxon>Clavicipitaceae</taxon>
        <taxon>Moelleriella</taxon>
    </lineage>
</organism>
<keyword evidence="3 6" id="KW-1133">Transmembrane helix</keyword>
<evidence type="ECO:0000256" key="3">
    <source>
        <dbReference type="ARBA" id="ARBA00022989"/>
    </source>
</evidence>